<evidence type="ECO:0000313" key="2">
    <source>
        <dbReference type="Proteomes" id="UP000233837"/>
    </source>
</evidence>
<name>A0A2I0VM91_9ASPA</name>
<sequence>MDNSIDAPPLLDPYGISRPNKTYTRTLVDQNLAVVLCSTITTSIHPYIFYLDIYVDIWCTLERRLQANNRLHVIQLKNEMHHISMGQLMMLQHLTNVKSRQQHHSG</sequence>
<dbReference type="EMBL" id="KZ503416">
    <property type="protein sequence ID" value="PKU64517.1"/>
    <property type="molecule type" value="Genomic_DNA"/>
</dbReference>
<dbReference type="AlphaFoldDB" id="A0A2I0VM91"/>
<dbReference type="Proteomes" id="UP000233837">
    <property type="component" value="Unassembled WGS sequence"/>
</dbReference>
<keyword evidence="2" id="KW-1185">Reference proteome</keyword>
<proteinExistence type="predicted"/>
<gene>
    <name evidence="1" type="ORF">MA16_Dca008440</name>
</gene>
<protein>
    <submittedName>
        <fullName evidence="1">Uncharacterized protein</fullName>
    </submittedName>
</protein>
<evidence type="ECO:0000313" key="1">
    <source>
        <dbReference type="EMBL" id="PKU64517.1"/>
    </source>
</evidence>
<reference evidence="1 2" key="2">
    <citation type="journal article" date="2017" name="Nature">
        <title>The Apostasia genome and the evolution of orchids.</title>
        <authorList>
            <person name="Zhang G.Q."/>
            <person name="Liu K.W."/>
            <person name="Li Z."/>
            <person name="Lohaus R."/>
            <person name="Hsiao Y.Y."/>
            <person name="Niu S.C."/>
            <person name="Wang J.Y."/>
            <person name="Lin Y.C."/>
            <person name="Xu Q."/>
            <person name="Chen L.J."/>
            <person name="Yoshida K."/>
            <person name="Fujiwara S."/>
            <person name="Wang Z.W."/>
            <person name="Zhang Y.Q."/>
            <person name="Mitsuda N."/>
            <person name="Wang M."/>
            <person name="Liu G.H."/>
            <person name="Pecoraro L."/>
            <person name="Huang H.X."/>
            <person name="Xiao X.J."/>
            <person name="Lin M."/>
            <person name="Wu X.Y."/>
            <person name="Wu W.L."/>
            <person name="Chen Y.Y."/>
            <person name="Chang S.B."/>
            <person name="Sakamoto S."/>
            <person name="Ohme-Takagi M."/>
            <person name="Yagi M."/>
            <person name="Zeng S.J."/>
            <person name="Shen C.Y."/>
            <person name="Yeh C.M."/>
            <person name="Luo Y.B."/>
            <person name="Tsai W.C."/>
            <person name="Van de Peer Y."/>
            <person name="Liu Z.J."/>
        </authorList>
    </citation>
    <scope>NUCLEOTIDE SEQUENCE [LARGE SCALE GENOMIC DNA]</scope>
    <source>
        <tissue evidence="1">The whole plant</tissue>
    </source>
</reference>
<organism evidence="1 2">
    <name type="scientific">Dendrobium catenatum</name>
    <dbReference type="NCBI Taxonomy" id="906689"/>
    <lineage>
        <taxon>Eukaryota</taxon>
        <taxon>Viridiplantae</taxon>
        <taxon>Streptophyta</taxon>
        <taxon>Embryophyta</taxon>
        <taxon>Tracheophyta</taxon>
        <taxon>Spermatophyta</taxon>
        <taxon>Magnoliopsida</taxon>
        <taxon>Liliopsida</taxon>
        <taxon>Asparagales</taxon>
        <taxon>Orchidaceae</taxon>
        <taxon>Epidendroideae</taxon>
        <taxon>Malaxideae</taxon>
        <taxon>Dendrobiinae</taxon>
        <taxon>Dendrobium</taxon>
    </lineage>
</organism>
<reference evidence="1 2" key="1">
    <citation type="journal article" date="2016" name="Sci. Rep.">
        <title>The Dendrobium catenatum Lindl. genome sequence provides insights into polysaccharide synthase, floral development and adaptive evolution.</title>
        <authorList>
            <person name="Zhang G.Q."/>
            <person name="Xu Q."/>
            <person name="Bian C."/>
            <person name="Tsai W.C."/>
            <person name="Yeh C.M."/>
            <person name="Liu K.W."/>
            <person name="Yoshida K."/>
            <person name="Zhang L.S."/>
            <person name="Chang S.B."/>
            <person name="Chen F."/>
            <person name="Shi Y."/>
            <person name="Su Y.Y."/>
            <person name="Zhang Y.Q."/>
            <person name="Chen L.J."/>
            <person name="Yin Y."/>
            <person name="Lin M."/>
            <person name="Huang H."/>
            <person name="Deng H."/>
            <person name="Wang Z.W."/>
            <person name="Zhu S.L."/>
            <person name="Zhao X."/>
            <person name="Deng C."/>
            <person name="Niu S.C."/>
            <person name="Huang J."/>
            <person name="Wang M."/>
            <person name="Liu G.H."/>
            <person name="Yang H.J."/>
            <person name="Xiao X.J."/>
            <person name="Hsiao Y.Y."/>
            <person name="Wu W.L."/>
            <person name="Chen Y.Y."/>
            <person name="Mitsuda N."/>
            <person name="Ohme-Takagi M."/>
            <person name="Luo Y.B."/>
            <person name="Van de Peer Y."/>
            <person name="Liu Z.J."/>
        </authorList>
    </citation>
    <scope>NUCLEOTIDE SEQUENCE [LARGE SCALE GENOMIC DNA]</scope>
    <source>
        <tissue evidence="1">The whole plant</tissue>
    </source>
</reference>
<accession>A0A2I0VM91</accession>